<gene>
    <name evidence="5" type="ORF">SY84_06910</name>
</gene>
<dbReference type="Proteomes" id="UP000034024">
    <property type="component" value="Chromosome"/>
</dbReference>
<dbReference type="AlphaFoldDB" id="A0A0F7JQP3"/>
<dbReference type="SUPFAM" id="SSF69593">
    <property type="entry name" value="Glycerol-3-phosphate (1)-acyltransferase"/>
    <property type="match status" value="1"/>
</dbReference>
<protein>
    <submittedName>
        <fullName evidence="5">Glycerol acyltransferase</fullName>
    </submittedName>
</protein>
<dbReference type="PANTHER" id="PTHR10434">
    <property type="entry name" value="1-ACYL-SN-GLYCEROL-3-PHOSPHATE ACYLTRANSFERASE"/>
    <property type="match status" value="1"/>
</dbReference>
<proteinExistence type="predicted"/>
<dbReference type="GO" id="GO:0006654">
    <property type="term" value="P:phosphatidic acid biosynthetic process"/>
    <property type="evidence" value="ECO:0007669"/>
    <property type="project" value="TreeGrafter"/>
</dbReference>
<dbReference type="SMART" id="SM00563">
    <property type="entry name" value="PlsC"/>
    <property type="match status" value="1"/>
</dbReference>
<keyword evidence="6" id="KW-1185">Reference proteome</keyword>
<accession>A0A0F7JQP3</accession>
<organism evidence="5 6">
    <name type="scientific">Deinococcus soli</name>
    <name type="common">ex Cha et al. 2016</name>
    <dbReference type="NCBI Taxonomy" id="1309411"/>
    <lineage>
        <taxon>Bacteria</taxon>
        <taxon>Thermotogati</taxon>
        <taxon>Deinococcota</taxon>
        <taxon>Deinococci</taxon>
        <taxon>Deinococcales</taxon>
        <taxon>Deinococcaceae</taxon>
        <taxon>Deinococcus</taxon>
    </lineage>
</organism>
<dbReference type="PANTHER" id="PTHR10434:SF9">
    <property type="entry name" value="PHOSPHOLIPID_GLYCEROL ACYLTRANSFERASE DOMAIN-CONTAINING PROTEIN"/>
    <property type="match status" value="1"/>
</dbReference>
<reference evidence="5 6" key="1">
    <citation type="submission" date="2015-01" db="EMBL/GenBank/DDBJ databases">
        <title>Deinococcus soli/N5/whole genome sequencing.</title>
        <authorList>
            <person name="Kim M.K."/>
            <person name="Srinivasan S."/>
            <person name="Lee J.-J."/>
        </authorList>
    </citation>
    <scope>NUCLEOTIDE SEQUENCE [LARGE SCALE GENOMIC DNA]</scope>
    <source>
        <strain evidence="5 6">N5</strain>
    </source>
</reference>
<evidence type="ECO:0000313" key="6">
    <source>
        <dbReference type="Proteomes" id="UP000034024"/>
    </source>
</evidence>
<dbReference type="KEGG" id="dch:SY84_06910"/>
<sequence>MSALWPGRRPTLFSRLALTAMRLVGWRPVLAPPPGPKFVGAVAPHTHNADFWPGLFFMWSTRSPVRFVAKHQLFTFPLGLFMRAVGGLPVDRRRAGGNFVDGVVTLIDREPEIMLVVAPEGTRSRGEYWRTGFYYMALEANVPIGVTVLDWGRKQVGVIGYVTPTGDIEADFALIREMLRDVRGHTPANETPAVPRPASAGGPSKS</sequence>
<dbReference type="PATRIC" id="fig|1309411.5.peg.1410"/>
<dbReference type="OrthoDB" id="9803035at2"/>
<evidence type="ECO:0000313" key="5">
    <source>
        <dbReference type="EMBL" id="AKH16830.1"/>
    </source>
</evidence>
<evidence type="ECO:0000256" key="1">
    <source>
        <dbReference type="ARBA" id="ARBA00022679"/>
    </source>
</evidence>
<name>A0A0F7JQP3_9DEIO</name>
<dbReference type="Pfam" id="PF01553">
    <property type="entry name" value="Acyltransferase"/>
    <property type="match status" value="1"/>
</dbReference>
<evidence type="ECO:0000256" key="2">
    <source>
        <dbReference type="ARBA" id="ARBA00023315"/>
    </source>
</evidence>
<feature type="domain" description="Phospholipid/glycerol acyltransferase" evidence="4">
    <location>
        <begin position="42"/>
        <end position="149"/>
    </location>
</feature>
<dbReference type="RefSeq" id="WP_046843401.1">
    <property type="nucleotide sequence ID" value="NZ_BMHJ01000009.1"/>
</dbReference>
<dbReference type="EMBL" id="CP011389">
    <property type="protein sequence ID" value="AKH16830.1"/>
    <property type="molecule type" value="Genomic_DNA"/>
</dbReference>
<dbReference type="InterPro" id="IPR002123">
    <property type="entry name" value="Plipid/glycerol_acylTrfase"/>
</dbReference>
<keyword evidence="1 5" id="KW-0808">Transferase</keyword>
<evidence type="ECO:0000256" key="3">
    <source>
        <dbReference type="SAM" id="MobiDB-lite"/>
    </source>
</evidence>
<keyword evidence="2 5" id="KW-0012">Acyltransferase</keyword>
<dbReference type="GO" id="GO:0003841">
    <property type="term" value="F:1-acylglycerol-3-phosphate O-acyltransferase activity"/>
    <property type="evidence" value="ECO:0007669"/>
    <property type="project" value="TreeGrafter"/>
</dbReference>
<evidence type="ECO:0000259" key="4">
    <source>
        <dbReference type="SMART" id="SM00563"/>
    </source>
</evidence>
<feature type="region of interest" description="Disordered" evidence="3">
    <location>
        <begin position="185"/>
        <end position="206"/>
    </location>
</feature>